<dbReference type="Proteomes" id="UP000215405">
    <property type="component" value="Unassembled WGS sequence"/>
</dbReference>
<dbReference type="Pfam" id="PF12705">
    <property type="entry name" value="PDDEXK_1"/>
    <property type="match status" value="1"/>
</dbReference>
<proteinExistence type="predicted"/>
<evidence type="ECO:0000259" key="1">
    <source>
        <dbReference type="Pfam" id="PF12705"/>
    </source>
</evidence>
<sequence length="1043" mass="113550">MRRGMANRVFTIDAGLPFLPTLAEALYDGRLTGEPLDPTDPLALSGVTLFLPTRRAARSLRAYLLERANGKPVMMPVIRTLGDPDEDAGPIVEGGAHALDLKPPVDPMHRTLMLAPLVQSWRKRIAAEAAQRGGPAAPVPATLADAIHLAGDLGRLIDEVETEGLEWERFRDIVPEDLADWWQITLQFLTIVTEAWPAYLEEKGRSNPADHTNRMLDALAARLVAAPPPGPVIAAGSTGTNPVTRRLLASIASLPNGAVVLPGLDRQLDDDAWSLLATVSVTPALHGHPQQALATLMRALDTSPEAIRPLGETDRALHARGQLVSLAMIPAPLTDRWKDREADAAGWLVAGALDDVSLIEAASEQEEAMAIAMALRAAIEEPDHQAALITPDRALARRVSSELLRFGVVANDSGGTPLETTPPATLLLLAAECAMRPGDVLPLLALLKHPLLRLGEARAQMREMAEFFELLHLRGTTARPDVARLNDLLDEIDERRMDHKHERPDKRYEARRTSAGLPFADDVLGFKLQEAFEPLTELRNSKTVSLHDLLVAAVRVFEALGRQKSGALDVLYEGENGAMLADKLRRLVAENSQLPIQPSEWPDVLAALLAGETVKPAVGADQRVFIWGQLESRLQAVDTVILGALNEKSWPAAARADRFLSRSMQTELSLLPPERRIGLAAHDFQQAMGHPRVILSRSAKADGAPTVPSRWLQRLAVLAGEPAAETMRRRGAAYLRWGETLDRCGSEAPARRPCPVPPLDARPTGFSVTQIERLRRDPYAIYAERVLGLRALPELMRDHDARDRGTLFHAILEAFVKAEVDPFAAQAPAQLEAIGRKLFAAENLPADIHAVWWPRFAAMVPHVVALEQERRARIVRSHVEAVAEETPIGETACTLRGTADRIDETVSGNADLIDYKTGEPPSAADVRALTASQLPLEAALLKRGAFAEPGAMTPGDLLYIKLGARGEVTPKSALTQRGSAVAGASELADEAWERLVEQMRFYRDPANGYLARLLPFRPDEALGDYDHLARTLEWSAGADGEGD</sequence>
<dbReference type="InterPro" id="IPR011604">
    <property type="entry name" value="PDDEXK-like_dom_sf"/>
</dbReference>
<reference evidence="3" key="1">
    <citation type="journal article" date="2017" name="Int. J. Syst. Evol. Microbiol.">
        <title>Notoacmeibacter marinus gen. nov., sp. nov., isolated from the gut of a limpet and proposal of Notoacmeibacteraceae fam. nov. in the order Rhizobiales of the class Alphaproteobacteria.</title>
        <authorList>
            <person name="Huang Z."/>
            <person name="Guo F."/>
            <person name="Lai Q."/>
        </authorList>
    </citation>
    <scope>NUCLEOTIDE SEQUENCE [LARGE SCALE GENOMIC DNA]</scope>
    <source>
        <strain evidence="3">XMTR2A4</strain>
    </source>
</reference>
<organism evidence="2 3">
    <name type="scientific">Notoacmeibacter marinus</name>
    <dbReference type="NCBI Taxonomy" id="1876515"/>
    <lineage>
        <taxon>Bacteria</taxon>
        <taxon>Pseudomonadati</taxon>
        <taxon>Pseudomonadota</taxon>
        <taxon>Alphaproteobacteria</taxon>
        <taxon>Hyphomicrobiales</taxon>
        <taxon>Notoacmeibacteraceae</taxon>
        <taxon>Notoacmeibacter</taxon>
    </lineage>
</organism>
<dbReference type="InterPro" id="IPR038726">
    <property type="entry name" value="PDDEXK_AddAB-type"/>
</dbReference>
<gene>
    <name evidence="2" type="ORF">B7H23_03745</name>
</gene>
<dbReference type="NCBIfam" id="TIGR02786">
    <property type="entry name" value="addB_alphas"/>
    <property type="match status" value="1"/>
</dbReference>
<protein>
    <submittedName>
        <fullName evidence="2">Double-strand break repair protein AddB</fullName>
    </submittedName>
</protein>
<feature type="domain" description="PD-(D/E)XK endonuclease-like" evidence="1">
    <location>
        <begin position="766"/>
        <end position="1006"/>
    </location>
</feature>
<dbReference type="InterPro" id="IPR027417">
    <property type="entry name" value="P-loop_NTPase"/>
</dbReference>
<keyword evidence="3" id="KW-1185">Reference proteome</keyword>
<comment type="caution">
    <text evidence="2">The sequence shown here is derived from an EMBL/GenBank/DDBJ whole genome shotgun (WGS) entry which is preliminary data.</text>
</comment>
<dbReference type="Gene3D" id="3.90.320.10">
    <property type="match status" value="1"/>
</dbReference>
<dbReference type="InterPro" id="IPR014153">
    <property type="entry name" value="Ds_break_AddB"/>
</dbReference>
<name>A0A231V1H8_9HYPH</name>
<accession>A0A231V1H8</accession>
<dbReference type="EMBL" id="NBYO01000001">
    <property type="protein sequence ID" value="OXT02055.1"/>
    <property type="molecule type" value="Genomic_DNA"/>
</dbReference>
<evidence type="ECO:0000313" key="3">
    <source>
        <dbReference type="Proteomes" id="UP000215405"/>
    </source>
</evidence>
<dbReference type="SUPFAM" id="SSF52540">
    <property type="entry name" value="P-loop containing nucleoside triphosphate hydrolases"/>
    <property type="match status" value="1"/>
</dbReference>
<dbReference type="AlphaFoldDB" id="A0A231V1H8"/>
<evidence type="ECO:0000313" key="2">
    <source>
        <dbReference type="EMBL" id="OXT02055.1"/>
    </source>
</evidence>